<sequence length="1121" mass="121706">MPIAKPAGGMDHGPHDHAKGRHPLHLVSAHEPRAERQGTTAPIPPAGEPVLEHLDALPFPALMRTLASRARAMSAADYERIHTALDAGNTYERHIGLHLAVVRRDLNAVERALADPVLRRRALSASIRLPVSDRALTALVEHSTARDRTAVYGVLRRSRRRELADALVPLVRDRYGRADVARLLPACSPKVVEHWLPLAGSNTTLLRRLARTAPAVVARHLVSELPTQDWRRRNGGLLGYRGVLDVLATRAPRELASVLRNHPGLRQVALTRDPRMTSALLTEPEAILDAPSAQHWPIHHDVRLSSGARNAIAGLDVEQVARLLRKFAALPVRGRVLEAMPPHTRRRVLERAYPDEQVATHVTVDEVRQLPPEDRVGLARRILADLERPTCGWRHLEMTGMLPYPEAAPALSEATASHRYQERRLAWESLLGCAVLEGDRTAFSRAVTEARRAWYDQDLVRVAALRPIAHAPTALLSAVPVSVPREVVAAVTGSRDATETCFSLVSRWLSRSLAHASTETSAERAEELQALLVRLHGDSRSPRPPVEVAGRDLGRRLWSQLRSRLDHQVRSGRFDAVFRLAAMVEPGSIPELDELLGTISRTATEPRDAAEAAKLWIAAPSTREDRVGELVEHDPALGRIECVWQVVATRRTDLLDRVLSRDKAPPAVPAGRRGRWTPTQRQLAEAGATTAAFDADLPMVEREMAVAALSDPDSLTALADSAAPPVAAAALGTLARVAPAGQALHVLLRHATEDGGPARRAAVRALAECVDSLPDSRAIEALRPFVLGRKSVGAAKEAVRLLAGRRLVGGTDLLVAAWRTPDLHRDARAAVVAALVGVLGEDDRVPAILGEAVRGGEAVRAPVLDLRPAEVTGDQRPVLARTLAGALDTRDAEVIGAYAEWWQYAPGGLAGLDPVAAVTAPPTAFGAMASLLCRAARHDDGLRALRAVTDQLTTEIGNGSATARKHLEKLLSCWSIPTQEQKEAGAARVLADACKRVDMHAAAVPLLMHLARLSLAGPPEPDSWTELVATIDERPYRWKSYGLLQPPLRPDELDTALAVADHLSTLDGSVPGLLAVQLVLAGRRLGDRTGSCRDRLAALREHPDPDVRECLRGKHFWQVGW</sequence>
<dbReference type="EMBL" id="BAAAGS010000032">
    <property type="protein sequence ID" value="GAA0540879.1"/>
    <property type="molecule type" value="Genomic_DNA"/>
</dbReference>
<name>A0ABN1DDS3_SACER</name>
<dbReference type="SUPFAM" id="SSF48371">
    <property type="entry name" value="ARM repeat"/>
    <property type="match status" value="1"/>
</dbReference>
<dbReference type="InterPro" id="IPR016024">
    <property type="entry name" value="ARM-type_fold"/>
</dbReference>
<evidence type="ECO:0000313" key="2">
    <source>
        <dbReference type="EMBL" id="GAA0540879.1"/>
    </source>
</evidence>
<feature type="region of interest" description="Disordered" evidence="1">
    <location>
        <begin position="1"/>
        <end position="21"/>
    </location>
</feature>
<comment type="caution">
    <text evidence="2">The sequence shown here is derived from an EMBL/GenBank/DDBJ whole genome shotgun (WGS) entry which is preliminary data.</text>
</comment>
<gene>
    <name evidence="2" type="ORF">GCM10009533_44910</name>
</gene>
<evidence type="ECO:0000313" key="3">
    <source>
        <dbReference type="Proteomes" id="UP001500729"/>
    </source>
</evidence>
<dbReference type="Proteomes" id="UP001500729">
    <property type="component" value="Unassembled WGS sequence"/>
</dbReference>
<organism evidence="2 3">
    <name type="scientific">Saccharopolyspora erythraea</name>
    <name type="common">Streptomyces erythraeus</name>
    <dbReference type="NCBI Taxonomy" id="1836"/>
    <lineage>
        <taxon>Bacteria</taxon>
        <taxon>Bacillati</taxon>
        <taxon>Actinomycetota</taxon>
        <taxon>Actinomycetes</taxon>
        <taxon>Pseudonocardiales</taxon>
        <taxon>Pseudonocardiaceae</taxon>
        <taxon>Saccharopolyspora</taxon>
    </lineage>
</organism>
<evidence type="ECO:0008006" key="4">
    <source>
        <dbReference type="Google" id="ProtNLM"/>
    </source>
</evidence>
<proteinExistence type="predicted"/>
<reference evidence="2 3" key="1">
    <citation type="journal article" date="2019" name="Int. J. Syst. Evol. Microbiol.">
        <title>The Global Catalogue of Microorganisms (GCM) 10K type strain sequencing project: providing services to taxonomists for standard genome sequencing and annotation.</title>
        <authorList>
            <consortium name="The Broad Institute Genomics Platform"/>
            <consortium name="The Broad Institute Genome Sequencing Center for Infectious Disease"/>
            <person name="Wu L."/>
            <person name="Ma J."/>
        </authorList>
    </citation>
    <scope>NUCLEOTIDE SEQUENCE [LARGE SCALE GENOMIC DNA]</scope>
    <source>
        <strain evidence="2 3">JCM 10303</strain>
    </source>
</reference>
<keyword evidence="3" id="KW-1185">Reference proteome</keyword>
<evidence type="ECO:0000256" key="1">
    <source>
        <dbReference type="SAM" id="MobiDB-lite"/>
    </source>
</evidence>
<protein>
    <recommendedName>
        <fullName evidence="4">HEAT repeat protein</fullName>
    </recommendedName>
</protein>
<accession>A0ABN1DDS3</accession>